<dbReference type="InterPro" id="IPR000014">
    <property type="entry name" value="PAS"/>
</dbReference>
<evidence type="ECO:0000259" key="12">
    <source>
        <dbReference type="PROSITE" id="PS50112"/>
    </source>
</evidence>
<feature type="modified residue" description="4-aspartylphosphate" evidence="9">
    <location>
        <position position="675"/>
    </location>
</feature>
<dbReference type="Pfam" id="PF00072">
    <property type="entry name" value="Response_reg"/>
    <property type="match status" value="1"/>
</dbReference>
<dbReference type="NCBIfam" id="TIGR00229">
    <property type="entry name" value="sensory_box"/>
    <property type="match status" value="3"/>
</dbReference>
<accession>A0A0K1PVK8</accession>
<dbReference type="Gene3D" id="3.40.50.2300">
    <property type="match status" value="1"/>
</dbReference>
<dbReference type="SMART" id="SM00086">
    <property type="entry name" value="PAC"/>
    <property type="match status" value="2"/>
</dbReference>
<dbReference type="Gene3D" id="3.30.450.20">
    <property type="entry name" value="PAS domain"/>
    <property type="match status" value="3"/>
</dbReference>
<dbReference type="InterPro" id="IPR000700">
    <property type="entry name" value="PAS-assoc_C"/>
</dbReference>
<proteinExistence type="predicted"/>
<comment type="catalytic activity">
    <reaction evidence="1">
        <text>ATP + protein L-histidine = ADP + protein N-phospho-L-histidine.</text>
        <dbReference type="EC" id="2.7.13.3"/>
    </reaction>
</comment>
<dbReference type="EC" id="2.7.13.3" evidence="2"/>
<dbReference type="Gene3D" id="1.10.287.130">
    <property type="match status" value="1"/>
</dbReference>
<reference evidence="14 15" key="1">
    <citation type="submission" date="2015-08" db="EMBL/GenBank/DDBJ databases">
        <authorList>
            <person name="Babu N.S."/>
            <person name="Beckwith C.J."/>
            <person name="Beseler K.G."/>
            <person name="Brison A."/>
            <person name="Carone J.V."/>
            <person name="Caskin T.P."/>
            <person name="Diamond M."/>
            <person name="Durham M.E."/>
            <person name="Foxe J.M."/>
            <person name="Go M."/>
            <person name="Henderson B.A."/>
            <person name="Jones I.B."/>
            <person name="McGettigan J.A."/>
            <person name="Micheletti S.J."/>
            <person name="Nasrallah M.E."/>
            <person name="Ortiz D."/>
            <person name="Piller C.R."/>
            <person name="Privatt S.R."/>
            <person name="Schneider S.L."/>
            <person name="Sharp S."/>
            <person name="Smith T.C."/>
            <person name="Stanton J.D."/>
            <person name="Ullery H.E."/>
            <person name="Wilson R.J."/>
            <person name="Serrano M.G."/>
            <person name="Buck G."/>
            <person name="Lee V."/>
            <person name="Wang Y."/>
            <person name="Carvalho R."/>
            <person name="Voegtly L."/>
            <person name="Shi R."/>
            <person name="Duckworth R."/>
            <person name="Johnson A."/>
            <person name="Loviza R."/>
            <person name="Walstead R."/>
            <person name="Shah Z."/>
            <person name="Kiflezghi M."/>
            <person name="Wade K."/>
            <person name="Ball S.L."/>
            <person name="Bradley K.W."/>
            <person name="Asai D.J."/>
            <person name="Bowman C.A."/>
            <person name="Russell D.A."/>
            <person name="Pope W.H."/>
            <person name="Jacobs-Sera D."/>
            <person name="Hendrix R.W."/>
            <person name="Hatfull G.F."/>
        </authorList>
    </citation>
    <scope>NUCLEOTIDE SEQUENCE [LARGE SCALE GENOMIC DNA]</scope>
    <source>
        <strain evidence="14 15">DSM 27648</strain>
    </source>
</reference>
<dbReference type="CDD" id="cd00082">
    <property type="entry name" value="HisKA"/>
    <property type="match status" value="1"/>
</dbReference>
<dbReference type="Proteomes" id="UP000064967">
    <property type="component" value="Chromosome"/>
</dbReference>
<dbReference type="InterPro" id="IPR036097">
    <property type="entry name" value="HisK_dim/P_sf"/>
</dbReference>
<dbReference type="InterPro" id="IPR011006">
    <property type="entry name" value="CheY-like_superfamily"/>
</dbReference>
<dbReference type="Pfam" id="PF08447">
    <property type="entry name" value="PAS_3"/>
    <property type="match status" value="1"/>
</dbReference>
<dbReference type="SUPFAM" id="SSF47384">
    <property type="entry name" value="Homodimeric domain of signal transducing histidine kinase"/>
    <property type="match status" value="1"/>
</dbReference>
<dbReference type="SUPFAM" id="SSF52172">
    <property type="entry name" value="CheY-like"/>
    <property type="match status" value="1"/>
</dbReference>
<feature type="domain" description="Response regulatory" evidence="11">
    <location>
        <begin position="624"/>
        <end position="740"/>
    </location>
</feature>
<evidence type="ECO:0000313" key="14">
    <source>
        <dbReference type="EMBL" id="AKU97562.1"/>
    </source>
</evidence>
<dbReference type="PANTHER" id="PTHR43065:SF46">
    <property type="entry name" value="C4-DICARBOXYLATE TRANSPORT SENSOR PROTEIN DCTB"/>
    <property type="match status" value="1"/>
</dbReference>
<keyword evidence="6 14" id="KW-0418">Kinase</keyword>
<dbReference type="InterPro" id="IPR013655">
    <property type="entry name" value="PAS_fold_3"/>
</dbReference>
<keyword evidence="15" id="KW-1185">Reference proteome</keyword>
<evidence type="ECO:0000256" key="7">
    <source>
        <dbReference type="ARBA" id="ARBA00022840"/>
    </source>
</evidence>
<dbReference type="SUPFAM" id="SSF55874">
    <property type="entry name" value="ATPase domain of HSP90 chaperone/DNA topoisomerase II/histidine kinase"/>
    <property type="match status" value="1"/>
</dbReference>
<keyword evidence="4" id="KW-0808">Transferase</keyword>
<dbReference type="GO" id="GO:0005524">
    <property type="term" value="F:ATP binding"/>
    <property type="evidence" value="ECO:0007669"/>
    <property type="project" value="UniProtKB-KW"/>
</dbReference>
<sequence length="754" mass="82877">MVATTPVGIALVDPKLEFIEVNDAFAALSGRRPEEYRGRPLLEVLPEIGMPLQRACREVMATRQAVKNLGLSSTKPDGRVSFWLANVTPLANDDGAIEGVNVTLVEMSGPHTPDEALRRSEVRYRRLVYATAQVIWTTDAEGNVVEPIPGWQALTGQSFEDVRGFGWLNAVHPEDRATTLASWHAAVQSRETFECERRIRRKDGEWRHMFARAVPILDEGGRIREWVGADSDITDRKLTELALHQQEEDLRLITEAVPVRIAYVDREERYRFVNAAYEPHMGAIEDIVGRTVSEVMGAAGYARLEPHIRAALAGKTVHFDTTIGDGPAMRHLSVSYVPRFSHEGDVLGFHAISNDVTEQRRLQEQLHHSQKLEAVGRLAGGVAHDFNNLLTVILSYASILEERSFANEASLRDVREIRRAGELATGLTRRLLAFARRDVVNARVLEVNAVVANVEGLLRRVLGEDVKLTVALGPSLPKVCVDSGQLEQVLVNLAVNARDAMPNGGNLTVDTAYISLSAAEAAHVPDATPGPHVVLRVTDNGIGMTPEIQARIFEPFFTTKAAGEGTGLGLSTCYGIVRHAGGHMRVSSLPAHGARFEVWLPAVEADANPSTIPPRSSVARGNEVVLVVEDEPRIRRLVVRAVREQGYTVLEAGNGVEALRLVETNNGTVDVVVTDVVMPEMGGRELAERIQALWPKIDIIYTSGYAEGTFFEDVASRSDVHFLAKPYLVDTLLDLVRRVLDTRRESERISATGS</sequence>
<dbReference type="PROSITE" id="PS50113">
    <property type="entry name" value="PAC"/>
    <property type="match status" value="2"/>
</dbReference>
<evidence type="ECO:0000259" key="11">
    <source>
        <dbReference type="PROSITE" id="PS50110"/>
    </source>
</evidence>
<keyword evidence="5" id="KW-0547">Nucleotide-binding</keyword>
<dbReference type="STRING" id="1391654.AKJ09_04226"/>
<dbReference type="PRINTS" id="PR00344">
    <property type="entry name" value="BCTRLSENSOR"/>
</dbReference>
<dbReference type="SMART" id="SM00388">
    <property type="entry name" value="HisKA"/>
    <property type="match status" value="1"/>
</dbReference>
<dbReference type="SMART" id="SM00387">
    <property type="entry name" value="HATPase_c"/>
    <property type="match status" value="1"/>
</dbReference>
<keyword evidence="3 9" id="KW-0597">Phosphoprotein</keyword>
<dbReference type="FunFam" id="3.30.450.20:FF:000099">
    <property type="entry name" value="Sensory box sensor histidine kinase"/>
    <property type="match status" value="1"/>
</dbReference>
<dbReference type="EMBL" id="CP012333">
    <property type="protein sequence ID" value="AKU97562.1"/>
    <property type="molecule type" value="Genomic_DNA"/>
</dbReference>
<evidence type="ECO:0000256" key="6">
    <source>
        <dbReference type="ARBA" id="ARBA00022777"/>
    </source>
</evidence>
<feature type="domain" description="PAS" evidence="12">
    <location>
        <begin position="1"/>
        <end position="42"/>
    </location>
</feature>
<evidence type="ECO:0000256" key="4">
    <source>
        <dbReference type="ARBA" id="ARBA00022679"/>
    </source>
</evidence>
<dbReference type="PROSITE" id="PS50112">
    <property type="entry name" value="PAS"/>
    <property type="match status" value="2"/>
</dbReference>
<dbReference type="InterPro" id="IPR004358">
    <property type="entry name" value="Sig_transdc_His_kin-like_C"/>
</dbReference>
<dbReference type="InterPro" id="IPR005467">
    <property type="entry name" value="His_kinase_dom"/>
</dbReference>
<dbReference type="SMART" id="SM00091">
    <property type="entry name" value="PAS"/>
    <property type="match status" value="3"/>
</dbReference>
<feature type="domain" description="PAC" evidence="13">
    <location>
        <begin position="193"/>
        <end position="245"/>
    </location>
</feature>
<dbReference type="InterPro" id="IPR003594">
    <property type="entry name" value="HATPase_dom"/>
</dbReference>
<name>A0A0K1PVK8_9BACT</name>
<organism evidence="14 15">
    <name type="scientific">Labilithrix luteola</name>
    <dbReference type="NCBI Taxonomy" id="1391654"/>
    <lineage>
        <taxon>Bacteria</taxon>
        <taxon>Pseudomonadati</taxon>
        <taxon>Myxococcota</taxon>
        <taxon>Polyangia</taxon>
        <taxon>Polyangiales</taxon>
        <taxon>Labilitrichaceae</taxon>
        <taxon>Labilithrix</taxon>
    </lineage>
</organism>
<dbReference type="AlphaFoldDB" id="A0A0K1PVK8"/>
<dbReference type="PROSITE" id="PS50110">
    <property type="entry name" value="RESPONSE_REGULATORY"/>
    <property type="match status" value="1"/>
</dbReference>
<dbReference type="InterPro" id="IPR001789">
    <property type="entry name" value="Sig_transdc_resp-reg_receiver"/>
</dbReference>
<dbReference type="InterPro" id="IPR003661">
    <property type="entry name" value="HisK_dim/P_dom"/>
</dbReference>
<dbReference type="SMART" id="SM00448">
    <property type="entry name" value="REC"/>
    <property type="match status" value="1"/>
</dbReference>
<evidence type="ECO:0000256" key="8">
    <source>
        <dbReference type="ARBA" id="ARBA00023012"/>
    </source>
</evidence>
<dbReference type="GO" id="GO:0000155">
    <property type="term" value="F:phosphorelay sensor kinase activity"/>
    <property type="evidence" value="ECO:0007669"/>
    <property type="project" value="InterPro"/>
</dbReference>
<feature type="domain" description="PAS" evidence="12">
    <location>
        <begin position="120"/>
        <end position="190"/>
    </location>
</feature>
<evidence type="ECO:0000256" key="9">
    <source>
        <dbReference type="PROSITE-ProRule" id="PRU00169"/>
    </source>
</evidence>
<dbReference type="Pfam" id="PF02518">
    <property type="entry name" value="HATPase_c"/>
    <property type="match status" value="1"/>
</dbReference>
<evidence type="ECO:0000256" key="2">
    <source>
        <dbReference type="ARBA" id="ARBA00012438"/>
    </source>
</evidence>
<evidence type="ECO:0000259" key="13">
    <source>
        <dbReference type="PROSITE" id="PS50113"/>
    </source>
</evidence>
<evidence type="ECO:0000256" key="3">
    <source>
        <dbReference type="ARBA" id="ARBA00022553"/>
    </source>
</evidence>
<keyword evidence="7" id="KW-0067">ATP-binding</keyword>
<dbReference type="CDD" id="cd00130">
    <property type="entry name" value="PAS"/>
    <property type="match status" value="2"/>
</dbReference>
<evidence type="ECO:0000256" key="1">
    <source>
        <dbReference type="ARBA" id="ARBA00000085"/>
    </source>
</evidence>
<dbReference type="PANTHER" id="PTHR43065">
    <property type="entry name" value="SENSOR HISTIDINE KINASE"/>
    <property type="match status" value="1"/>
</dbReference>
<gene>
    <name evidence="14" type="ORF">AKJ09_04226</name>
</gene>
<dbReference type="PROSITE" id="PS50109">
    <property type="entry name" value="HIS_KIN"/>
    <property type="match status" value="1"/>
</dbReference>
<protein>
    <recommendedName>
        <fullName evidence="2">histidine kinase</fullName>
        <ecNumber evidence="2">2.7.13.3</ecNumber>
    </recommendedName>
</protein>
<dbReference type="InterPro" id="IPR013656">
    <property type="entry name" value="PAS_4"/>
</dbReference>
<dbReference type="KEGG" id="llu:AKJ09_04226"/>
<dbReference type="SUPFAM" id="SSF55785">
    <property type="entry name" value="PYP-like sensor domain (PAS domain)"/>
    <property type="match status" value="3"/>
</dbReference>
<dbReference type="Pfam" id="PF00512">
    <property type="entry name" value="HisKA"/>
    <property type="match status" value="1"/>
</dbReference>
<dbReference type="InterPro" id="IPR036890">
    <property type="entry name" value="HATPase_C_sf"/>
</dbReference>
<keyword evidence="8" id="KW-0902">Two-component regulatory system</keyword>
<feature type="domain" description="PAC" evidence="13">
    <location>
        <begin position="315"/>
        <end position="368"/>
    </location>
</feature>
<dbReference type="Gene3D" id="3.30.565.10">
    <property type="entry name" value="Histidine kinase-like ATPase, C-terminal domain"/>
    <property type="match status" value="1"/>
</dbReference>
<evidence type="ECO:0000256" key="5">
    <source>
        <dbReference type="ARBA" id="ARBA00022741"/>
    </source>
</evidence>
<dbReference type="Pfam" id="PF08448">
    <property type="entry name" value="PAS_4"/>
    <property type="match status" value="2"/>
</dbReference>
<dbReference type="InterPro" id="IPR035965">
    <property type="entry name" value="PAS-like_dom_sf"/>
</dbReference>
<evidence type="ECO:0000313" key="15">
    <source>
        <dbReference type="Proteomes" id="UP000064967"/>
    </source>
</evidence>
<dbReference type="InterPro" id="IPR001610">
    <property type="entry name" value="PAC"/>
</dbReference>
<feature type="domain" description="Histidine kinase" evidence="10">
    <location>
        <begin position="381"/>
        <end position="604"/>
    </location>
</feature>
<dbReference type="PATRIC" id="fig|1391654.3.peg.4282"/>
<evidence type="ECO:0000259" key="10">
    <source>
        <dbReference type="PROSITE" id="PS50109"/>
    </source>
</evidence>